<accession>A0A0M0JNU0</accession>
<sequence length="377" mass="40326">MGTVPPAACPLSYRLGARALRDARIVPVASTLYAVGGLYGNTCALAAIRERARREPQPPTIIFNGDFNFFNAEPRWWRELNEQVRDGEGHAVMAGNVEVESSDFASTSCGCGYPSYVSAGVVERSDRIVGALRSSAAAAAAPDLVAWLQGLPKALVAEVGEQRRRVGVVHGDVESLAGWQLGIEAMEPPDTALRAALGCTEADGAAYLPITPRVKLLSWFADAQVSGLLCTHTCLPFGQIWDTFGSGEEHGGAVVGAGRGRRAVFNNGSAGMANFSGTTFGLITRVSADLTVPSDSMYGGVADGLRYDALPVHFDTEAWLERFGARWPEGSDAHLSYYKRIVQGPGGFTVRDASRHLVEITRRVSPEAERGNQHYVS</sequence>
<protein>
    <submittedName>
        <fullName evidence="1">Calcineurin phosphoesterase</fullName>
    </submittedName>
</protein>
<reference evidence="2" key="1">
    <citation type="journal article" date="2015" name="PLoS Genet.">
        <title>Genome Sequence and Transcriptome Analyses of Chrysochromulina tobin: Metabolic Tools for Enhanced Algal Fitness in the Prominent Order Prymnesiales (Haptophyceae).</title>
        <authorList>
            <person name="Hovde B.T."/>
            <person name="Deodato C.R."/>
            <person name="Hunsperger H.M."/>
            <person name="Ryken S.A."/>
            <person name="Yost W."/>
            <person name="Jha R.K."/>
            <person name="Patterson J."/>
            <person name="Monnat R.J. Jr."/>
            <person name="Barlow S.B."/>
            <person name="Starkenburg S.R."/>
            <person name="Cattolico R.A."/>
        </authorList>
    </citation>
    <scope>NUCLEOTIDE SEQUENCE</scope>
    <source>
        <strain evidence="2">CCMP291</strain>
    </source>
</reference>
<dbReference type="EMBL" id="JWZX01002595">
    <property type="protein sequence ID" value="KOO28259.1"/>
    <property type="molecule type" value="Genomic_DNA"/>
</dbReference>
<dbReference type="AlphaFoldDB" id="A0A0M0JNU0"/>
<keyword evidence="2" id="KW-1185">Reference proteome</keyword>
<dbReference type="Gene3D" id="3.60.21.10">
    <property type="match status" value="1"/>
</dbReference>
<organism evidence="1 2">
    <name type="scientific">Chrysochromulina tobinii</name>
    <dbReference type="NCBI Taxonomy" id="1460289"/>
    <lineage>
        <taxon>Eukaryota</taxon>
        <taxon>Haptista</taxon>
        <taxon>Haptophyta</taxon>
        <taxon>Prymnesiophyceae</taxon>
        <taxon>Prymnesiales</taxon>
        <taxon>Chrysochromulinaceae</taxon>
        <taxon>Chrysochromulina</taxon>
    </lineage>
</organism>
<comment type="caution">
    <text evidence="1">The sequence shown here is derived from an EMBL/GenBank/DDBJ whole genome shotgun (WGS) entry which is preliminary data.</text>
</comment>
<name>A0A0M0JNU0_9EUKA</name>
<dbReference type="InterPro" id="IPR029052">
    <property type="entry name" value="Metallo-depent_PP-like"/>
</dbReference>
<dbReference type="OrthoDB" id="10265567at2759"/>
<evidence type="ECO:0000313" key="2">
    <source>
        <dbReference type="Proteomes" id="UP000037460"/>
    </source>
</evidence>
<dbReference type="SUPFAM" id="SSF56300">
    <property type="entry name" value="Metallo-dependent phosphatases"/>
    <property type="match status" value="1"/>
</dbReference>
<gene>
    <name evidence="1" type="ORF">Ctob_006489</name>
</gene>
<dbReference type="Proteomes" id="UP000037460">
    <property type="component" value="Unassembled WGS sequence"/>
</dbReference>
<evidence type="ECO:0000313" key="1">
    <source>
        <dbReference type="EMBL" id="KOO28259.1"/>
    </source>
</evidence>
<proteinExistence type="predicted"/>